<dbReference type="Pfam" id="PF07929">
    <property type="entry name" value="PRiA4_ORF3"/>
    <property type="match status" value="1"/>
</dbReference>
<dbReference type="SUPFAM" id="SSF159941">
    <property type="entry name" value="MM3350-like"/>
    <property type="match status" value="1"/>
</dbReference>
<dbReference type="Gene3D" id="3.10.450.50">
    <property type="match status" value="1"/>
</dbReference>
<evidence type="ECO:0000313" key="2">
    <source>
        <dbReference type="EMBL" id="MBK3496252.1"/>
    </source>
</evidence>
<accession>A0ABS1H9Z7</accession>
<dbReference type="Gene3D" id="3.10.290.30">
    <property type="entry name" value="MM3350-like"/>
    <property type="match status" value="1"/>
</dbReference>
<feature type="domain" description="Plasmid pRiA4b Orf3-like" evidence="1">
    <location>
        <begin position="3"/>
        <end position="183"/>
    </location>
</feature>
<dbReference type="Pfam" id="PF02810">
    <property type="entry name" value="SEC-C"/>
    <property type="match status" value="1"/>
</dbReference>
<dbReference type="InterPro" id="IPR012912">
    <property type="entry name" value="Plasmid_pRiA4b_Orf3-like"/>
</dbReference>
<sequence length="466" mass="54574">MKAYIVKLTFEDIEPAVWRRVIMPAGATFNRLHEMIQHVTNFQSYWTDMAVHSFGVELEDSYVTDNVAMHEEYKKSKYLGKTLKRPTRIKIDSYLEEYSTLLYEYDFGDGWHIQVQLEEIVEDYYFGFPTLLAGEGDAPPEDVGGVYGYKTFLEIYHDPTHPEYLDTITWAESQNYTTFDIDWENHTLKGMNYKKTEWDHIHHERYTILSDKYRGSDIIDLEAIPNQKLVSEYIIACTRLYGIVPFQKLREIYNKQNDANLSGNELSALMDTSAFKRHLKEEHVHTHFHNFTHETVEVFNIFETLQKEAVGKPFYVPGQGELLKYSDEFYFERTPQQEQFRKMLENDFFGGNALMAGEEIEELVSTIQVSEGNHNSIIRNFTERFEFKDQQQLYTYLPVIISIMNTTRLWENRGHTPQELAQMVNGDLMQLSSTPLQVLNGGKVGRNDPCPCESGKKYKKCCWEKN</sequence>
<dbReference type="InterPro" id="IPR004027">
    <property type="entry name" value="SEC_C_motif"/>
</dbReference>
<dbReference type="PANTHER" id="PTHR41878:SF1">
    <property type="entry name" value="TNPR PROTEIN"/>
    <property type="match status" value="1"/>
</dbReference>
<name>A0ABS1H9Z7_9BACL</name>
<keyword evidence="3" id="KW-1185">Reference proteome</keyword>
<dbReference type="PANTHER" id="PTHR41878">
    <property type="entry name" value="LEXA REPRESSOR-RELATED"/>
    <property type="match status" value="1"/>
</dbReference>
<proteinExistence type="predicted"/>
<evidence type="ECO:0000259" key="1">
    <source>
        <dbReference type="Pfam" id="PF07929"/>
    </source>
</evidence>
<gene>
    <name evidence="2" type="ORF">JFL43_15550</name>
</gene>
<dbReference type="RefSeq" id="WP_200749741.1">
    <property type="nucleotide sequence ID" value="NZ_JAEOAH010000026.1"/>
</dbReference>
<protein>
    <submittedName>
        <fullName evidence="2">SEC-C domain-containing protein</fullName>
    </submittedName>
</protein>
<dbReference type="SUPFAM" id="SSF103642">
    <property type="entry name" value="Sec-C motif"/>
    <property type="match status" value="1"/>
</dbReference>
<dbReference type="InterPro" id="IPR024047">
    <property type="entry name" value="MM3350-like_sf"/>
</dbReference>
<dbReference type="EMBL" id="JAEOAH010000026">
    <property type="protein sequence ID" value="MBK3496252.1"/>
    <property type="molecule type" value="Genomic_DNA"/>
</dbReference>
<evidence type="ECO:0000313" key="3">
    <source>
        <dbReference type="Proteomes" id="UP000618943"/>
    </source>
</evidence>
<organism evidence="2 3">
    <name type="scientific">Viridibacillus soli</name>
    <dbReference type="NCBI Taxonomy" id="2798301"/>
    <lineage>
        <taxon>Bacteria</taxon>
        <taxon>Bacillati</taxon>
        <taxon>Bacillota</taxon>
        <taxon>Bacilli</taxon>
        <taxon>Bacillales</taxon>
        <taxon>Caryophanaceae</taxon>
        <taxon>Viridibacillus</taxon>
    </lineage>
</organism>
<reference evidence="2 3" key="1">
    <citation type="submission" date="2020-12" db="EMBL/GenBank/DDBJ databases">
        <title>YIM B01967 draft genome.</title>
        <authorList>
            <person name="Yan X."/>
        </authorList>
    </citation>
    <scope>NUCLEOTIDE SEQUENCE [LARGE SCALE GENOMIC DNA]</scope>
    <source>
        <strain evidence="2 3">YIM B01967</strain>
    </source>
</reference>
<comment type="caution">
    <text evidence="2">The sequence shown here is derived from an EMBL/GenBank/DDBJ whole genome shotgun (WGS) entry which is preliminary data.</text>
</comment>
<dbReference type="Proteomes" id="UP000618943">
    <property type="component" value="Unassembled WGS sequence"/>
</dbReference>